<keyword evidence="2" id="KW-1185">Reference proteome</keyword>
<organism evidence="1 2">
    <name type="scientific">Schizothecium vesticola</name>
    <dbReference type="NCBI Taxonomy" id="314040"/>
    <lineage>
        <taxon>Eukaryota</taxon>
        <taxon>Fungi</taxon>
        <taxon>Dikarya</taxon>
        <taxon>Ascomycota</taxon>
        <taxon>Pezizomycotina</taxon>
        <taxon>Sordariomycetes</taxon>
        <taxon>Sordariomycetidae</taxon>
        <taxon>Sordariales</taxon>
        <taxon>Schizotheciaceae</taxon>
        <taxon>Schizothecium</taxon>
    </lineage>
</organism>
<accession>A0AA40F4W2</accession>
<comment type="caution">
    <text evidence="1">The sequence shown here is derived from an EMBL/GenBank/DDBJ whole genome shotgun (WGS) entry which is preliminary data.</text>
</comment>
<reference evidence="1" key="1">
    <citation type="submission" date="2023-06" db="EMBL/GenBank/DDBJ databases">
        <title>Genome-scale phylogeny and comparative genomics of the fungal order Sordariales.</title>
        <authorList>
            <consortium name="Lawrence Berkeley National Laboratory"/>
            <person name="Hensen N."/>
            <person name="Bonometti L."/>
            <person name="Westerberg I."/>
            <person name="Brannstrom I.O."/>
            <person name="Guillou S."/>
            <person name="Cros-Aarteil S."/>
            <person name="Calhoun S."/>
            <person name="Haridas S."/>
            <person name="Kuo A."/>
            <person name="Mondo S."/>
            <person name="Pangilinan J."/>
            <person name="Riley R."/>
            <person name="LaButti K."/>
            <person name="Andreopoulos B."/>
            <person name="Lipzen A."/>
            <person name="Chen C."/>
            <person name="Yanf M."/>
            <person name="Daum C."/>
            <person name="Ng V."/>
            <person name="Clum A."/>
            <person name="Steindorff A."/>
            <person name="Ohm R."/>
            <person name="Martin F."/>
            <person name="Silar P."/>
            <person name="Natvig D."/>
            <person name="Lalanne C."/>
            <person name="Gautier V."/>
            <person name="Ament-velasquez S.L."/>
            <person name="Kruys A."/>
            <person name="Hutchinson M.I."/>
            <person name="Powell A.J."/>
            <person name="Barry K."/>
            <person name="Miller A.N."/>
            <person name="Grigoriev I.V."/>
            <person name="Debuchy R."/>
            <person name="Gladieux P."/>
            <person name="Thoren M.H."/>
            <person name="Johannesson H."/>
        </authorList>
    </citation>
    <scope>NUCLEOTIDE SEQUENCE</scope>
    <source>
        <strain evidence="1">SMH3187-1</strain>
    </source>
</reference>
<gene>
    <name evidence="1" type="ORF">B0T18DRAFT_402193</name>
</gene>
<evidence type="ECO:0000313" key="2">
    <source>
        <dbReference type="Proteomes" id="UP001172155"/>
    </source>
</evidence>
<evidence type="ECO:0000313" key="1">
    <source>
        <dbReference type="EMBL" id="KAK0751293.1"/>
    </source>
</evidence>
<protein>
    <submittedName>
        <fullName evidence="1">Uncharacterized protein</fullName>
    </submittedName>
</protein>
<dbReference type="Proteomes" id="UP001172155">
    <property type="component" value="Unassembled WGS sequence"/>
</dbReference>
<sequence>MMLEASRLSQVLMVKVHDVIEVTLTLDISPESCEIIVKVLKCQEAVRFRGDILQFELWILQEVWRWMYKGVLH</sequence>
<dbReference type="AlphaFoldDB" id="A0AA40F4W2"/>
<name>A0AA40F4W2_9PEZI</name>
<proteinExistence type="predicted"/>
<dbReference type="EMBL" id="JAUKUD010000002">
    <property type="protein sequence ID" value="KAK0751293.1"/>
    <property type="molecule type" value="Genomic_DNA"/>
</dbReference>